<name>A0AA46YPW1_9GAMM</name>
<keyword evidence="3" id="KW-1185">Reference proteome</keyword>
<dbReference type="Gene3D" id="3.90.1200.10">
    <property type="match status" value="1"/>
</dbReference>
<dbReference type="SUPFAM" id="SSF56112">
    <property type="entry name" value="Protein kinase-like (PK-like)"/>
    <property type="match status" value="1"/>
</dbReference>
<gene>
    <name evidence="2" type="ORF">M0220_13555</name>
</gene>
<reference evidence="2" key="1">
    <citation type="submission" date="2022-05" db="EMBL/GenBank/DDBJ databases">
        <title>Complete sequence of a novel PHA-producing Halomonas strain.</title>
        <authorList>
            <person name="Zheng Z."/>
        </authorList>
    </citation>
    <scope>NUCLEOTIDE SEQUENCE</scope>
    <source>
        <strain evidence="2">ZZQ-149</strain>
    </source>
</reference>
<organism evidence="2 3">
    <name type="scientific">Halomonas qinghailakensis</name>
    <dbReference type="NCBI Taxonomy" id="2937790"/>
    <lineage>
        <taxon>Bacteria</taxon>
        <taxon>Pseudomonadati</taxon>
        <taxon>Pseudomonadota</taxon>
        <taxon>Gammaproteobacteria</taxon>
        <taxon>Oceanospirillales</taxon>
        <taxon>Halomonadaceae</taxon>
        <taxon>Halomonas</taxon>
    </lineage>
</organism>
<dbReference type="RefSeq" id="WP_264017932.1">
    <property type="nucleotide sequence ID" value="NZ_CP096973.1"/>
</dbReference>
<evidence type="ECO:0000313" key="2">
    <source>
        <dbReference type="EMBL" id="UYO73895.1"/>
    </source>
</evidence>
<dbReference type="AlphaFoldDB" id="A0AA46YPW1"/>
<dbReference type="InterPro" id="IPR011009">
    <property type="entry name" value="Kinase-like_dom_sf"/>
</dbReference>
<dbReference type="KEGG" id="hqn:M0220_13555"/>
<dbReference type="EMBL" id="CP096973">
    <property type="protein sequence ID" value="UYO73895.1"/>
    <property type="molecule type" value="Genomic_DNA"/>
</dbReference>
<feature type="domain" description="Aminoglycoside phosphotransferase" evidence="1">
    <location>
        <begin position="132"/>
        <end position="323"/>
    </location>
</feature>
<dbReference type="Pfam" id="PF01636">
    <property type="entry name" value="APH"/>
    <property type="match status" value="1"/>
</dbReference>
<evidence type="ECO:0000259" key="1">
    <source>
        <dbReference type="Pfam" id="PF01636"/>
    </source>
</evidence>
<sequence length="373" mass="41650">MKIFRSARAVQGAVDQVGVKGVQGWCASSLFVCIRVNGRDFFSAFCHLERCDVQAALGIGKYVGFIAPLDLLPGDIVEVATPLCQLLPGCPQRVGANEWLPVSASSNPAFAPLVELLKQSRASHFKPFFKRNSGFSAVALRNATEPELLVKLATTSTHAADIHLFYKQVIEPYALPAPALVPASSTSLSNGYLIYRYIEGTSFSAASLLSEKTRCYVINVLEKLHNVPSGQLKRTNTQQPYWVYLRKSVLRQSLLTFDVGHSRLIFAMWRCINRLPWVLSHGDLHTGNVLVNDENDEISLIDWDRWGLLPIGYDEACFLRGLPFKKALSYLPEKRDLRLGFTIISFWLGLVQDSQFRSTLTAKDMVQYFKGAM</sequence>
<dbReference type="InterPro" id="IPR051678">
    <property type="entry name" value="AGP_Transferase"/>
</dbReference>
<accession>A0AA46YPW1</accession>
<dbReference type="Proteomes" id="UP001164935">
    <property type="component" value="Chromosome"/>
</dbReference>
<protein>
    <submittedName>
        <fullName evidence="2">Aminoglycoside phosphotransferase family protein</fullName>
    </submittedName>
</protein>
<dbReference type="InterPro" id="IPR002575">
    <property type="entry name" value="Aminoglycoside_PTrfase"/>
</dbReference>
<dbReference type="PANTHER" id="PTHR21310">
    <property type="entry name" value="AMINOGLYCOSIDE PHOSPHOTRANSFERASE-RELATED-RELATED"/>
    <property type="match status" value="1"/>
</dbReference>
<evidence type="ECO:0000313" key="3">
    <source>
        <dbReference type="Proteomes" id="UP001164935"/>
    </source>
</evidence>
<proteinExistence type="predicted"/>